<dbReference type="EMBL" id="HBUF01160203">
    <property type="protein sequence ID" value="CAG6649891.1"/>
    <property type="molecule type" value="Transcribed_RNA"/>
</dbReference>
<sequence>MECDGNVNFRLRRRSSRRERCVGAACNYRGDGVGAYCVTTGNRHAPRLTLRRLGTWRGGCGIRLWTVVTVHRRCAAWTTSIRWYQNTSRRPVTRAYCSSLDRSFKISIRRFDPLYNCVTTVWYSSSSLTRVVSSCYPV</sequence>
<protein>
    <submittedName>
        <fullName evidence="1">Uncharacterized protein</fullName>
    </submittedName>
</protein>
<accession>A0A8D8RGM5</accession>
<dbReference type="AlphaFoldDB" id="A0A8D8RGM5"/>
<organism evidence="1">
    <name type="scientific">Cacopsylla melanoneura</name>
    <dbReference type="NCBI Taxonomy" id="428564"/>
    <lineage>
        <taxon>Eukaryota</taxon>
        <taxon>Metazoa</taxon>
        <taxon>Ecdysozoa</taxon>
        <taxon>Arthropoda</taxon>
        <taxon>Hexapoda</taxon>
        <taxon>Insecta</taxon>
        <taxon>Pterygota</taxon>
        <taxon>Neoptera</taxon>
        <taxon>Paraneoptera</taxon>
        <taxon>Hemiptera</taxon>
        <taxon>Sternorrhyncha</taxon>
        <taxon>Psylloidea</taxon>
        <taxon>Psyllidae</taxon>
        <taxon>Psyllinae</taxon>
        <taxon>Cacopsylla</taxon>
    </lineage>
</organism>
<reference evidence="1" key="1">
    <citation type="submission" date="2021-05" db="EMBL/GenBank/DDBJ databases">
        <authorList>
            <person name="Alioto T."/>
            <person name="Alioto T."/>
            <person name="Gomez Garrido J."/>
        </authorList>
    </citation>
    <scope>NUCLEOTIDE SEQUENCE</scope>
</reference>
<evidence type="ECO:0000313" key="1">
    <source>
        <dbReference type="EMBL" id="CAG6649891.1"/>
    </source>
</evidence>
<name>A0A8D8RGM5_9HEMI</name>
<proteinExistence type="predicted"/>